<evidence type="ECO:0000313" key="3">
    <source>
        <dbReference type="Proteomes" id="UP000054166"/>
    </source>
</evidence>
<name>A0A0C3B5B2_PILCF</name>
<dbReference type="OrthoDB" id="10571458at2759"/>
<accession>A0A0C3B5B2</accession>
<feature type="region of interest" description="Disordered" evidence="1">
    <location>
        <begin position="1"/>
        <end position="48"/>
    </location>
</feature>
<sequence>MPLTNKFSKLTVGPEPQTSEHNVDIDMKISGIPAPSQNKTADQKPKQSKKDKEVFTFVTVYYKHGEWDTKVYDTLREGLLEFVRRHCDSAAEREIQRLVSLDDEELLDRMLIIGKERIDKQIGHGLVGVVKGPDHSLMDLDEPTVYLEMYYKHGEWALREGYSNLIEKAMDELEREMGEDEWNEL</sequence>
<proteinExistence type="predicted"/>
<evidence type="ECO:0000313" key="2">
    <source>
        <dbReference type="EMBL" id="KIM81443.1"/>
    </source>
</evidence>
<reference evidence="2 3" key="1">
    <citation type="submission" date="2014-04" db="EMBL/GenBank/DDBJ databases">
        <authorList>
            <consortium name="DOE Joint Genome Institute"/>
            <person name="Kuo A."/>
            <person name="Tarkka M."/>
            <person name="Buscot F."/>
            <person name="Kohler A."/>
            <person name="Nagy L.G."/>
            <person name="Floudas D."/>
            <person name="Copeland A."/>
            <person name="Barry K.W."/>
            <person name="Cichocki N."/>
            <person name="Veneault-Fourrey C."/>
            <person name="LaButti K."/>
            <person name="Lindquist E.A."/>
            <person name="Lipzen A."/>
            <person name="Lundell T."/>
            <person name="Morin E."/>
            <person name="Murat C."/>
            <person name="Sun H."/>
            <person name="Tunlid A."/>
            <person name="Henrissat B."/>
            <person name="Grigoriev I.V."/>
            <person name="Hibbett D.S."/>
            <person name="Martin F."/>
            <person name="Nordberg H.P."/>
            <person name="Cantor M.N."/>
            <person name="Hua S.X."/>
        </authorList>
    </citation>
    <scope>NUCLEOTIDE SEQUENCE [LARGE SCALE GENOMIC DNA]</scope>
    <source>
        <strain evidence="2 3">F 1598</strain>
    </source>
</reference>
<evidence type="ECO:0000256" key="1">
    <source>
        <dbReference type="SAM" id="MobiDB-lite"/>
    </source>
</evidence>
<reference evidence="3" key="2">
    <citation type="submission" date="2015-01" db="EMBL/GenBank/DDBJ databases">
        <title>Evolutionary Origins and Diversification of the Mycorrhizal Mutualists.</title>
        <authorList>
            <consortium name="DOE Joint Genome Institute"/>
            <consortium name="Mycorrhizal Genomics Consortium"/>
            <person name="Kohler A."/>
            <person name="Kuo A."/>
            <person name="Nagy L.G."/>
            <person name="Floudas D."/>
            <person name="Copeland A."/>
            <person name="Barry K.W."/>
            <person name="Cichocki N."/>
            <person name="Veneault-Fourrey C."/>
            <person name="LaButti K."/>
            <person name="Lindquist E.A."/>
            <person name="Lipzen A."/>
            <person name="Lundell T."/>
            <person name="Morin E."/>
            <person name="Murat C."/>
            <person name="Riley R."/>
            <person name="Ohm R."/>
            <person name="Sun H."/>
            <person name="Tunlid A."/>
            <person name="Henrissat B."/>
            <person name="Grigoriev I.V."/>
            <person name="Hibbett D.S."/>
            <person name="Martin F."/>
        </authorList>
    </citation>
    <scope>NUCLEOTIDE SEQUENCE [LARGE SCALE GENOMIC DNA]</scope>
    <source>
        <strain evidence="3">F 1598</strain>
    </source>
</reference>
<keyword evidence="3" id="KW-1185">Reference proteome</keyword>
<dbReference type="Proteomes" id="UP000054166">
    <property type="component" value="Unassembled WGS sequence"/>
</dbReference>
<dbReference type="InParanoid" id="A0A0C3B5B2"/>
<dbReference type="HOGENOM" id="CLU_091085_0_0_1"/>
<organism evidence="2 3">
    <name type="scientific">Piloderma croceum (strain F 1598)</name>
    <dbReference type="NCBI Taxonomy" id="765440"/>
    <lineage>
        <taxon>Eukaryota</taxon>
        <taxon>Fungi</taxon>
        <taxon>Dikarya</taxon>
        <taxon>Basidiomycota</taxon>
        <taxon>Agaricomycotina</taxon>
        <taxon>Agaricomycetes</taxon>
        <taxon>Agaricomycetidae</taxon>
        <taxon>Atheliales</taxon>
        <taxon>Atheliaceae</taxon>
        <taxon>Piloderma</taxon>
    </lineage>
</organism>
<dbReference type="AlphaFoldDB" id="A0A0C3B5B2"/>
<gene>
    <name evidence="2" type="ORF">PILCRDRAFT_8795</name>
</gene>
<feature type="non-terminal residue" evidence="2">
    <location>
        <position position="185"/>
    </location>
</feature>
<dbReference type="EMBL" id="KN832999">
    <property type="protein sequence ID" value="KIM81443.1"/>
    <property type="molecule type" value="Genomic_DNA"/>
</dbReference>
<protein>
    <submittedName>
        <fullName evidence="2">Uncharacterized protein</fullName>
    </submittedName>
</protein>